<dbReference type="SUPFAM" id="SSF54534">
    <property type="entry name" value="FKBP-like"/>
    <property type="match status" value="1"/>
</dbReference>
<evidence type="ECO:0000313" key="9">
    <source>
        <dbReference type="EMBL" id="RFA11918.1"/>
    </source>
</evidence>
<dbReference type="Pfam" id="PF00254">
    <property type="entry name" value="FKBP_C"/>
    <property type="match status" value="1"/>
</dbReference>
<evidence type="ECO:0000313" key="10">
    <source>
        <dbReference type="Proteomes" id="UP000256709"/>
    </source>
</evidence>
<proteinExistence type="inferred from homology"/>
<sequence>MRTPAVLTAATAAALALVLALAGCTGTPGPAPSASPDCMFTAPGTASDAVSVSGDFDKAPTTTFIPPVTSDITERSVVISGTGAVATSGSQATVDFTLYNANTGAQLFSTLDAGGQPLPIIVDESQFLPGLVKAVACAAVGSRVVAVVPPGDAYGSDGNPALGVAPADVLVFVVDVTEVGQVPDPTAAPDPTVAPDPTATPDPTVAPTPAD</sequence>
<gene>
    <name evidence="9" type="ORF">B7R21_11270</name>
</gene>
<feature type="chain" id="PRO_5038720598" description="Peptidyl-prolyl cis-trans isomerase" evidence="7">
    <location>
        <begin position="23"/>
        <end position="211"/>
    </location>
</feature>
<comment type="similarity">
    <text evidence="5">Belongs to the FKBP-type PPIase family.</text>
</comment>
<dbReference type="InterPro" id="IPR046357">
    <property type="entry name" value="PPIase_dom_sf"/>
</dbReference>
<evidence type="ECO:0000256" key="7">
    <source>
        <dbReference type="SAM" id="SignalP"/>
    </source>
</evidence>
<dbReference type="GO" id="GO:0003755">
    <property type="term" value="F:peptidyl-prolyl cis-trans isomerase activity"/>
    <property type="evidence" value="ECO:0007669"/>
    <property type="project" value="UniProtKB-UniRule"/>
</dbReference>
<feature type="signal peptide" evidence="7">
    <location>
        <begin position="1"/>
        <end position="22"/>
    </location>
</feature>
<evidence type="ECO:0000256" key="3">
    <source>
        <dbReference type="ARBA" id="ARBA00023235"/>
    </source>
</evidence>
<organism evidence="9 10">
    <name type="scientific">Subtercola boreus</name>
    <dbReference type="NCBI Taxonomy" id="120213"/>
    <lineage>
        <taxon>Bacteria</taxon>
        <taxon>Bacillati</taxon>
        <taxon>Actinomycetota</taxon>
        <taxon>Actinomycetes</taxon>
        <taxon>Micrococcales</taxon>
        <taxon>Microbacteriaceae</taxon>
        <taxon>Subtercola</taxon>
    </lineage>
</organism>
<evidence type="ECO:0000256" key="5">
    <source>
        <dbReference type="RuleBase" id="RU003915"/>
    </source>
</evidence>
<dbReference type="PROSITE" id="PS50059">
    <property type="entry name" value="FKBP_PPIASE"/>
    <property type="match status" value="1"/>
</dbReference>
<dbReference type="Gene3D" id="3.10.50.40">
    <property type="match status" value="1"/>
</dbReference>
<dbReference type="PROSITE" id="PS51257">
    <property type="entry name" value="PROKAR_LIPOPROTEIN"/>
    <property type="match status" value="1"/>
</dbReference>
<dbReference type="AlphaFoldDB" id="A0A3E0VR29"/>
<dbReference type="InterPro" id="IPR001179">
    <property type="entry name" value="PPIase_FKBP_dom"/>
</dbReference>
<dbReference type="Proteomes" id="UP000256709">
    <property type="component" value="Unassembled WGS sequence"/>
</dbReference>
<name>A0A3E0VR29_9MICO</name>
<accession>A0A3E0VR29</accession>
<dbReference type="EMBL" id="NBXA01000022">
    <property type="protein sequence ID" value="RFA11918.1"/>
    <property type="molecule type" value="Genomic_DNA"/>
</dbReference>
<feature type="region of interest" description="Disordered" evidence="6">
    <location>
        <begin position="182"/>
        <end position="211"/>
    </location>
</feature>
<keyword evidence="2 4" id="KW-0697">Rotamase</keyword>
<evidence type="ECO:0000256" key="4">
    <source>
        <dbReference type="PROSITE-ProRule" id="PRU00277"/>
    </source>
</evidence>
<evidence type="ECO:0000256" key="6">
    <source>
        <dbReference type="SAM" id="MobiDB-lite"/>
    </source>
</evidence>
<keyword evidence="3 4" id="KW-0413">Isomerase</keyword>
<comment type="caution">
    <text evidence="9">The sequence shown here is derived from an EMBL/GenBank/DDBJ whole genome shotgun (WGS) entry which is preliminary data.</text>
</comment>
<feature type="compositionally biased region" description="Pro residues" evidence="6">
    <location>
        <begin position="186"/>
        <end position="211"/>
    </location>
</feature>
<evidence type="ECO:0000256" key="2">
    <source>
        <dbReference type="ARBA" id="ARBA00023110"/>
    </source>
</evidence>
<comment type="catalytic activity">
    <reaction evidence="1 4 5">
        <text>[protein]-peptidylproline (omega=180) = [protein]-peptidylproline (omega=0)</text>
        <dbReference type="Rhea" id="RHEA:16237"/>
        <dbReference type="Rhea" id="RHEA-COMP:10747"/>
        <dbReference type="Rhea" id="RHEA-COMP:10748"/>
        <dbReference type="ChEBI" id="CHEBI:83833"/>
        <dbReference type="ChEBI" id="CHEBI:83834"/>
        <dbReference type="EC" id="5.2.1.8"/>
    </reaction>
</comment>
<dbReference type="RefSeq" id="WP_116283358.1">
    <property type="nucleotide sequence ID" value="NZ_NBXA01000022.1"/>
</dbReference>
<dbReference type="EC" id="5.2.1.8" evidence="5"/>
<reference evidence="9 10" key="1">
    <citation type="submission" date="2017-04" db="EMBL/GenBank/DDBJ databases">
        <title>Comparative genome analysis of Subtercola boreus.</title>
        <authorList>
            <person name="Cho Y.-J."/>
            <person name="Cho A."/>
            <person name="Kim O.-S."/>
            <person name="Lee J.-I."/>
        </authorList>
    </citation>
    <scope>NUCLEOTIDE SEQUENCE [LARGE SCALE GENOMIC DNA]</scope>
    <source>
        <strain evidence="9 10">P27444</strain>
    </source>
</reference>
<keyword evidence="7" id="KW-0732">Signal</keyword>
<feature type="domain" description="PPIase FKBP-type" evidence="8">
    <location>
        <begin position="89"/>
        <end position="180"/>
    </location>
</feature>
<evidence type="ECO:0000256" key="1">
    <source>
        <dbReference type="ARBA" id="ARBA00000971"/>
    </source>
</evidence>
<evidence type="ECO:0000259" key="8">
    <source>
        <dbReference type="PROSITE" id="PS50059"/>
    </source>
</evidence>
<dbReference type="OrthoDB" id="25996at2"/>
<protein>
    <recommendedName>
        <fullName evidence="5">Peptidyl-prolyl cis-trans isomerase</fullName>
        <ecNumber evidence="5">5.2.1.8</ecNumber>
    </recommendedName>
</protein>